<dbReference type="InterPro" id="IPR031325">
    <property type="entry name" value="RHS_repeat"/>
</dbReference>
<dbReference type="Proteomes" id="UP000830116">
    <property type="component" value="Chromosome"/>
</dbReference>
<organism evidence="3 4">
    <name type="scientific">Bdellovibrio reynosensis</name>
    <dbReference type="NCBI Taxonomy" id="2835041"/>
    <lineage>
        <taxon>Bacteria</taxon>
        <taxon>Pseudomonadati</taxon>
        <taxon>Bdellovibrionota</taxon>
        <taxon>Bdellovibrionia</taxon>
        <taxon>Bdellovibrionales</taxon>
        <taxon>Pseudobdellovibrionaceae</taxon>
        <taxon>Bdellovibrio</taxon>
    </lineage>
</organism>
<dbReference type="PANTHER" id="PTHR32305">
    <property type="match status" value="1"/>
</dbReference>
<feature type="chain" id="PRO_5047193604" evidence="1">
    <location>
        <begin position="20"/>
        <end position="485"/>
    </location>
</feature>
<proteinExistence type="predicted"/>
<gene>
    <name evidence="3" type="ORF">MNR06_14470</name>
</gene>
<accession>A0ABY4C7P0</accession>
<dbReference type="PANTHER" id="PTHR32305:SF15">
    <property type="entry name" value="PROTEIN RHSA-RELATED"/>
    <property type="match status" value="1"/>
</dbReference>
<keyword evidence="1" id="KW-0732">Signal</keyword>
<reference evidence="3" key="1">
    <citation type="submission" date="2022-03" db="EMBL/GenBank/DDBJ databases">
        <title>Genome Identification and Characterization of new species Bdellovibrio reynosense LBG001 sp. nov. from a Mexico soil sample.</title>
        <authorList>
            <person name="Camilli A."/>
            <person name="Ajao Y."/>
            <person name="Guo X."/>
        </authorList>
    </citation>
    <scope>NUCLEOTIDE SEQUENCE</scope>
    <source>
        <strain evidence="3">LBG001</strain>
    </source>
</reference>
<dbReference type="RefSeq" id="WP_243537086.1">
    <property type="nucleotide sequence ID" value="NZ_CP093442.1"/>
</dbReference>
<evidence type="ECO:0000256" key="1">
    <source>
        <dbReference type="SAM" id="SignalP"/>
    </source>
</evidence>
<dbReference type="Gene3D" id="2.180.10.10">
    <property type="entry name" value="RHS repeat-associated core"/>
    <property type="match status" value="1"/>
</dbReference>
<evidence type="ECO:0000259" key="2">
    <source>
        <dbReference type="Pfam" id="PF20148"/>
    </source>
</evidence>
<feature type="domain" description="DUF6531" evidence="2">
    <location>
        <begin position="20"/>
        <end position="92"/>
    </location>
</feature>
<sequence length="485" mass="54614">MKNLCVSLFILASSITAQAMVDTSSGSYIHSWIDFEKPGLELAMKLERTYNSRSNRTGWFGYGWCTDLETSIDVSENGVHFVYCGAGRDVTFRKKGSSFVSKDPSMGVFTKEGSTYIRTLKDGTREKYNNGVLTEIAKGEVKLFFKYQENGLPKEIVDNEGRKVVFTTQKAFVTKAVFVTKKQDGTTPLINDLGKYEYKDDLLVRTVNSWGNAYSYAYDKDKNMVKAVWPGNQKVEMTYSTSSDWITGIKGDGICSEVYDYKLDSSKTPPKYAVVVKKVCVNNTTIEKSYSYQFSGDTRRVIAHESDNEGIQRRYKFDDQGNVIEVTEERPRGSVTTKVQRNNKGLISKVSNSFEARSYVYKTGGSTDLTVKVVKEMLAFGKSVGSEEYLFTYNENDLMIGVTGPDKVKVTYKYDDRNRLTQITKKDLVIDVLYEESSASPIVLKLAGQKVPLSLNRFTATAPQVAALESYYDHARMADLSVPYY</sequence>
<dbReference type="EMBL" id="CP093442">
    <property type="protein sequence ID" value="UOF00903.1"/>
    <property type="molecule type" value="Genomic_DNA"/>
</dbReference>
<evidence type="ECO:0000313" key="4">
    <source>
        <dbReference type="Proteomes" id="UP000830116"/>
    </source>
</evidence>
<feature type="signal peptide" evidence="1">
    <location>
        <begin position="1"/>
        <end position="19"/>
    </location>
</feature>
<dbReference type="Pfam" id="PF05593">
    <property type="entry name" value="RHS_repeat"/>
    <property type="match status" value="1"/>
</dbReference>
<protein>
    <submittedName>
        <fullName evidence="3">RHS repeat protein</fullName>
    </submittedName>
</protein>
<keyword evidence="4" id="KW-1185">Reference proteome</keyword>
<evidence type="ECO:0000313" key="3">
    <source>
        <dbReference type="EMBL" id="UOF00903.1"/>
    </source>
</evidence>
<dbReference type="InterPro" id="IPR050708">
    <property type="entry name" value="T6SS_VgrG/RHS"/>
</dbReference>
<dbReference type="Pfam" id="PF20148">
    <property type="entry name" value="DUF6531"/>
    <property type="match status" value="1"/>
</dbReference>
<dbReference type="InterPro" id="IPR045351">
    <property type="entry name" value="DUF6531"/>
</dbReference>
<name>A0ABY4C7P0_9BACT</name>